<dbReference type="GeneID" id="29999590"/>
<gene>
    <name evidence="1" type="primary">ycf37</name>
    <name evidence="1" type="ORF">J0604_37</name>
</gene>
<geneLocation type="chloroplast" evidence="1"/>
<accession>A0A1G4NY36</accession>
<name>A0A1G4NY36_9FLOR</name>
<proteinExistence type="predicted"/>
<dbReference type="EMBL" id="LT622874">
    <property type="protein sequence ID" value="SCW23524.1"/>
    <property type="molecule type" value="Genomic_DNA"/>
</dbReference>
<dbReference type="AlphaFoldDB" id="A0A1G4NY36"/>
<sequence>MPTIYLICLSLILTPLTILLITQNIRFYKYEQPVSKLLTDTEILLHSKEIKHYISQIYIQQHRWLNAIILLENLTLEEPSSIYSYQISSIMTKNLYNNLAEKYQQYSQKIQ</sequence>
<evidence type="ECO:0000313" key="1">
    <source>
        <dbReference type="EMBL" id="SCW23524.1"/>
    </source>
</evidence>
<reference evidence="1" key="2">
    <citation type="submission" date="2016-10" db="EMBL/GenBank/DDBJ databases">
        <authorList>
            <person name="de Groot N.N."/>
        </authorList>
    </citation>
    <scope>NUCLEOTIDE SEQUENCE</scope>
    <source>
        <strain evidence="1">J.0604</strain>
    </source>
</reference>
<protein>
    <submittedName>
        <fullName evidence="1">Uncharacterized protein</fullName>
    </submittedName>
</protein>
<keyword evidence="1" id="KW-0150">Chloroplast</keyword>
<dbReference type="RefSeq" id="YP_009315069.1">
    <property type="nucleotide sequence ID" value="NC_031665.1"/>
</dbReference>
<organism evidence="1">
    <name type="scientific">Titanophycus setchellii</name>
    <dbReference type="NCBI Taxonomy" id="940129"/>
    <lineage>
        <taxon>Eukaryota</taxon>
        <taxon>Rhodophyta</taxon>
        <taxon>Florideophyceae</taxon>
        <taxon>Nemaliophycidae</taxon>
        <taxon>Nemaliales</taxon>
        <taxon>Liagoraceae</taxon>
        <taxon>Titanophycus</taxon>
    </lineage>
</organism>
<reference evidence="1" key="1">
    <citation type="submission" date="2016-10" db="EMBL/GenBank/DDBJ databases">
        <title>Chloroplast genomes as a tool to resolve red algal phylogenies: a case study in the Nemaliales.</title>
        <authorList>
            <person name="Costa J.F."/>
            <person name="Lin S.M."/>
            <person name="Macaya E.C."/>
            <person name="Fernandez-Garcia C."/>
            <person name="Verbruggen H."/>
        </authorList>
    </citation>
    <scope>NUCLEOTIDE SEQUENCE</scope>
    <source>
        <strain evidence="1">J.0604</strain>
    </source>
</reference>
<keyword evidence="1" id="KW-0934">Plastid</keyword>